<dbReference type="RefSeq" id="WP_104419214.1">
    <property type="nucleotide sequence ID" value="NZ_PTJC01000005.1"/>
</dbReference>
<organism evidence="1 2">
    <name type="scientific">Neolewinella xylanilytica</name>
    <dbReference type="NCBI Taxonomy" id="1514080"/>
    <lineage>
        <taxon>Bacteria</taxon>
        <taxon>Pseudomonadati</taxon>
        <taxon>Bacteroidota</taxon>
        <taxon>Saprospiria</taxon>
        <taxon>Saprospirales</taxon>
        <taxon>Lewinellaceae</taxon>
        <taxon>Neolewinella</taxon>
    </lineage>
</organism>
<dbReference type="EMBL" id="PTJC01000005">
    <property type="protein sequence ID" value="PPK88680.1"/>
    <property type="molecule type" value="Genomic_DNA"/>
</dbReference>
<evidence type="ECO:0008006" key="3">
    <source>
        <dbReference type="Google" id="ProtNLM"/>
    </source>
</evidence>
<evidence type="ECO:0000313" key="2">
    <source>
        <dbReference type="Proteomes" id="UP000237662"/>
    </source>
</evidence>
<comment type="caution">
    <text evidence="1">The sequence shown here is derived from an EMBL/GenBank/DDBJ whole genome shotgun (WGS) entry which is preliminary data.</text>
</comment>
<reference evidence="1 2" key="1">
    <citation type="submission" date="2018-02" db="EMBL/GenBank/DDBJ databases">
        <title>Genomic Encyclopedia of Archaeal and Bacterial Type Strains, Phase II (KMG-II): from individual species to whole genera.</title>
        <authorList>
            <person name="Goeker M."/>
        </authorList>
    </citation>
    <scope>NUCLEOTIDE SEQUENCE [LARGE SCALE GENOMIC DNA]</scope>
    <source>
        <strain evidence="1 2">DSM 29526</strain>
    </source>
</reference>
<evidence type="ECO:0000313" key="1">
    <source>
        <dbReference type="EMBL" id="PPK88680.1"/>
    </source>
</evidence>
<dbReference type="OrthoDB" id="1492958at2"/>
<dbReference type="Proteomes" id="UP000237662">
    <property type="component" value="Unassembled WGS sequence"/>
</dbReference>
<gene>
    <name evidence="1" type="ORF">CLV84_1650</name>
</gene>
<keyword evidence="2" id="KW-1185">Reference proteome</keyword>
<protein>
    <recommendedName>
        <fullName evidence="3">Lipocalin-like protein</fullName>
    </recommendedName>
</protein>
<dbReference type="PROSITE" id="PS51257">
    <property type="entry name" value="PROKAR_LIPOPROTEIN"/>
    <property type="match status" value="1"/>
</dbReference>
<sequence>MRYASLFLFPIVVLLGACSIEDRIERREDRLLGTWQIDKATFKDDNALFGSNVTNEFRGDVVTFFPDYTLLYQTGVGTLFDGYWAISAVRDLDDDTEFTLDADFFDFTGRPDFQWLGTINRLTGNSLNITVFERGGVLQLRWDKL</sequence>
<accession>A0A2S6IB01</accession>
<name>A0A2S6IB01_9BACT</name>
<proteinExistence type="predicted"/>
<dbReference type="AlphaFoldDB" id="A0A2S6IB01"/>